<evidence type="ECO:0000313" key="3">
    <source>
        <dbReference type="Proteomes" id="UP000594220"/>
    </source>
</evidence>
<dbReference type="Gene3D" id="3.40.30.10">
    <property type="entry name" value="Glutaredoxin"/>
    <property type="match status" value="1"/>
</dbReference>
<gene>
    <name evidence="2" type="primary">PDILT</name>
</gene>
<dbReference type="PROSITE" id="PS51352">
    <property type="entry name" value="THIOREDOXIN_2"/>
    <property type="match status" value="1"/>
</dbReference>
<accession>A0A7M4EI74</accession>
<name>A0A7M4EI74_CROPO</name>
<dbReference type="GeneTree" id="ENSGT00940000160939"/>
<dbReference type="Pfam" id="PF00085">
    <property type="entry name" value="Thioredoxin"/>
    <property type="match status" value="1"/>
</dbReference>
<dbReference type="InterPro" id="IPR036249">
    <property type="entry name" value="Thioredoxin-like_sf"/>
</dbReference>
<proteinExistence type="predicted"/>
<keyword evidence="3" id="KW-1185">Reference proteome</keyword>
<dbReference type="PANTHER" id="PTHR45672">
    <property type="entry name" value="PROTEIN DISULFIDE-ISOMERASE C17H9.14C-RELATED"/>
    <property type="match status" value="1"/>
</dbReference>
<dbReference type="SUPFAM" id="SSF52833">
    <property type="entry name" value="Thioredoxin-like"/>
    <property type="match status" value="1"/>
</dbReference>
<reference evidence="2" key="1">
    <citation type="submission" date="2025-08" db="UniProtKB">
        <authorList>
            <consortium name="Ensembl"/>
        </authorList>
    </citation>
    <scope>IDENTIFICATION</scope>
</reference>
<dbReference type="InterPro" id="IPR013766">
    <property type="entry name" value="Thioredoxin_domain"/>
</dbReference>
<feature type="domain" description="Thioredoxin" evidence="1">
    <location>
        <begin position="23"/>
        <end position="143"/>
    </location>
</feature>
<dbReference type="AlphaFoldDB" id="A0A7M4EI74"/>
<dbReference type="Proteomes" id="UP000594220">
    <property type="component" value="Unplaced"/>
</dbReference>
<dbReference type="GO" id="GO:0003756">
    <property type="term" value="F:protein disulfide isomerase activity"/>
    <property type="evidence" value="ECO:0007669"/>
    <property type="project" value="TreeGrafter"/>
</dbReference>
<dbReference type="Ensembl" id="ENSCPRT00005011144.1">
    <property type="protein sequence ID" value="ENSCPRP00005009469.1"/>
    <property type="gene ID" value="ENSCPRG00005006598.1"/>
</dbReference>
<evidence type="ECO:0000259" key="1">
    <source>
        <dbReference type="PROSITE" id="PS51352"/>
    </source>
</evidence>
<dbReference type="GO" id="GO:0006457">
    <property type="term" value="P:protein folding"/>
    <property type="evidence" value="ECO:0007669"/>
    <property type="project" value="TreeGrafter"/>
</dbReference>
<organism evidence="2 3">
    <name type="scientific">Crocodylus porosus</name>
    <name type="common">Saltwater crocodile</name>
    <name type="synonym">Estuarine crocodile</name>
    <dbReference type="NCBI Taxonomy" id="8502"/>
    <lineage>
        <taxon>Eukaryota</taxon>
        <taxon>Metazoa</taxon>
        <taxon>Chordata</taxon>
        <taxon>Craniata</taxon>
        <taxon>Vertebrata</taxon>
        <taxon>Euteleostomi</taxon>
        <taxon>Archelosauria</taxon>
        <taxon>Archosauria</taxon>
        <taxon>Crocodylia</taxon>
        <taxon>Longirostres</taxon>
        <taxon>Crocodylidae</taxon>
        <taxon>Crocodylus</taxon>
    </lineage>
</organism>
<dbReference type="InterPro" id="IPR051063">
    <property type="entry name" value="PDI"/>
</dbReference>
<dbReference type="GO" id="GO:0005783">
    <property type="term" value="C:endoplasmic reticulum"/>
    <property type="evidence" value="ECO:0007669"/>
    <property type="project" value="TreeGrafter"/>
</dbReference>
<sequence length="211" mass="24054">MLTPLTFQFSAYVTKETLLCMSLSVKAKLPQIKEENNVLVLKKSNFNKALTEIKYLLVDFYAPWSHECRKLLPIWDELAEEYENRKDIIIAKVDFTANDIQLFMLDRYPFFRLFPAGSDNQVVVYAGEHTLEAFAEFLNEQSKPKAEATGKVKDSMLCALRMSPVQFKVALLLNASVTESNLAVGGWDATTTYLSRALRRLVLPILKPRLP</sequence>
<evidence type="ECO:0000313" key="2">
    <source>
        <dbReference type="Ensembl" id="ENSCPRP00005009469.1"/>
    </source>
</evidence>
<reference evidence="2" key="2">
    <citation type="submission" date="2025-09" db="UniProtKB">
        <authorList>
            <consortium name="Ensembl"/>
        </authorList>
    </citation>
    <scope>IDENTIFICATION</scope>
</reference>
<protein>
    <submittedName>
        <fullName evidence="2">Protein disulfide isomerase like, testis expressed</fullName>
    </submittedName>
</protein>